<comment type="caution">
    <text evidence="2">The sequence shown here is derived from an EMBL/GenBank/DDBJ whole genome shotgun (WGS) entry which is preliminary data.</text>
</comment>
<name>A0A916K066_9BACL</name>
<organism evidence="2 3">
    <name type="scientific">Paenibacillus solanacearum</name>
    <dbReference type="NCBI Taxonomy" id="2048548"/>
    <lineage>
        <taxon>Bacteria</taxon>
        <taxon>Bacillati</taxon>
        <taxon>Bacillota</taxon>
        <taxon>Bacilli</taxon>
        <taxon>Bacillales</taxon>
        <taxon>Paenibacillaceae</taxon>
        <taxon>Paenibacillus</taxon>
    </lineage>
</organism>
<dbReference type="Proteomes" id="UP000693672">
    <property type="component" value="Unassembled WGS sequence"/>
</dbReference>
<accession>A0A916K066</accession>
<dbReference type="AlphaFoldDB" id="A0A916K066"/>
<keyword evidence="1" id="KW-0812">Transmembrane</keyword>
<protein>
    <submittedName>
        <fullName evidence="2">Uncharacterized protein</fullName>
    </submittedName>
</protein>
<feature type="transmembrane region" description="Helical" evidence="1">
    <location>
        <begin position="27"/>
        <end position="46"/>
    </location>
</feature>
<gene>
    <name evidence="2" type="ORF">PAESOLCIP111_01439</name>
</gene>
<keyword evidence="1" id="KW-1133">Transmembrane helix</keyword>
<evidence type="ECO:0000313" key="3">
    <source>
        <dbReference type="Proteomes" id="UP000693672"/>
    </source>
</evidence>
<proteinExistence type="predicted"/>
<sequence>MDRDPRRQAEDGYEALFIAFGRKVERWLLIAIAILLLALVVSQLLLQIPQLRYRIVKVEQMEGSRYDASLAKTTAN</sequence>
<keyword evidence="1" id="KW-0472">Membrane</keyword>
<evidence type="ECO:0000313" key="2">
    <source>
        <dbReference type="EMBL" id="CAG7611814.1"/>
    </source>
</evidence>
<dbReference type="EMBL" id="CAJVAS010000004">
    <property type="protein sequence ID" value="CAG7611814.1"/>
    <property type="molecule type" value="Genomic_DNA"/>
</dbReference>
<dbReference type="RefSeq" id="WP_218091240.1">
    <property type="nucleotide sequence ID" value="NZ_CAJVAS010000004.1"/>
</dbReference>
<keyword evidence="3" id="KW-1185">Reference proteome</keyword>
<evidence type="ECO:0000256" key="1">
    <source>
        <dbReference type="SAM" id="Phobius"/>
    </source>
</evidence>
<reference evidence="2" key="1">
    <citation type="submission" date="2021-06" db="EMBL/GenBank/DDBJ databases">
        <authorList>
            <person name="Criscuolo A."/>
        </authorList>
    </citation>
    <scope>NUCLEOTIDE SEQUENCE</scope>
    <source>
        <strain evidence="2">CIP111600</strain>
    </source>
</reference>